<gene>
    <name evidence="1" type="ORF">L6164_028403</name>
</gene>
<name>A0ACB9L5S7_BAUVA</name>
<accession>A0ACB9L5S7</accession>
<evidence type="ECO:0000313" key="2">
    <source>
        <dbReference type="Proteomes" id="UP000828941"/>
    </source>
</evidence>
<dbReference type="EMBL" id="CM039437">
    <property type="protein sequence ID" value="KAI4305012.1"/>
    <property type="molecule type" value="Genomic_DNA"/>
</dbReference>
<comment type="caution">
    <text evidence="1">The sequence shown here is derived from an EMBL/GenBank/DDBJ whole genome shotgun (WGS) entry which is preliminary data.</text>
</comment>
<protein>
    <submittedName>
        <fullName evidence="1">Uncharacterized protein</fullName>
    </submittedName>
</protein>
<sequence>MLLQATAGFSSKNLIGSGSFGSVYKGTLDQEERLVAVKVLYLQKKGASKSFLAECNALKGIRHRNLVKLLTCCSSTDYNGNDFKALVFEFLTNGSLEKWLHPEGSENQRLHFLQRLNIAIDVASALYYLHNECELPLFIVI</sequence>
<keyword evidence="2" id="KW-1185">Reference proteome</keyword>
<organism evidence="1 2">
    <name type="scientific">Bauhinia variegata</name>
    <name type="common">Purple orchid tree</name>
    <name type="synonym">Phanera variegata</name>
    <dbReference type="NCBI Taxonomy" id="167791"/>
    <lineage>
        <taxon>Eukaryota</taxon>
        <taxon>Viridiplantae</taxon>
        <taxon>Streptophyta</taxon>
        <taxon>Embryophyta</taxon>
        <taxon>Tracheophyta</taxon>
        <taxon>Spermatophyta</taxon>
        <taxon>Magnoliopsida</taxon>
        <taxon>eudicotyledons</taxon>
        <taxon>Gunneridae</taxon>
        <taxon>Pentapetalae</taxon>
        <taxon>rosids</taxon>
        <taxon>fabids</taxon>
        <taxon>Fabales</taxon>
        <taxon>Fabaceae</taxon>
        <taxon>Cercidoideae</taxon>
        <taxon>Cercideae</taxon>
        <taxon>Bauhiniinae</taxon>
        <taxon>Bauhinia</taxon>
    </lineage>
</organism>
<evidence type="ECO:0000313" key="1">
    <source>
        <dbReference type="EMBL" id="KAI4305012.1"/>
    </source>
</evidence>
<dbReference type="Proteomes" id="UP000828941">
    <property type="component" value="Chromosome 12"/>
</dbReference>
<reference evidence="1 2" key="1">
    <citation type="journal article" date="2022" name="DNA Res.">
        <title>Chromosomal-level genome assembly of the orchid tree Bauhinia variegata (Leguminosae; Cercidoideae) supports the allotetraploid origin hypothesis of Bauhinia.</title>
        <authorList>
            <person name="Zhong Y."/>
            <person name="Chen Y."/>
            <person name="Zheng D."/>
            <person name="Pang J."/>
            <person name="Liu Y."/>
            <person name="Luo S."/>
            <person name="Meng S."/>
            <person name="Qian L."/>
            <person name="Wei D."/>
            <person name="Dai S."/>
            <person name="Zhou R."/>
        </authorList>
    </citation>
    <scope>NUCLEOTIDE SEQUENCE [LARGE SCALE GENOMIC DNA]</scope>
    <source>
        <strain evidence="1">BV-YZ2020</strain>
    </source>
</reference>
<proteinExistence type="predicted"/>